<dbReference type="EMBL" id="CAJNNW010019414">
    <property type="protein sequence ID" value="CAE8664501.1"/>
    <property type="molecule type" value="Genomic_DNA"/>
</dbReference>
<dbReference type="Proteomes" id="UP000626109">
    <property type="component" value="Unassembled WGS sequence"/>
</dbReference>
<reference evidence="1" key="1">
    <citation type="submission" date="2021-02" db="EMBL/GenBank/DDBJ databases">
        <authorList>
            <person name="Dougan E. K."/>
            <person name="Rhodes N."/>
            <person name="Thang M."/>
            <person name="Chan C."/>
        </authorList>
    </citation>
    <scope>NUCLEOTIDE SEQUENCE</scope>
</reference>
<sequence>GYRDWVSEIITSQQVGTLFHATMKKRQTETSSANVPNPAQKRILEMAGDVVGAAVLNVENFKAVTKQRREELREVEWAAFEVKMDKLVMQKALEGKYRILLTLATKEYEGEDFQGFKTVDLTSAISMEGIQK</sequence>
<evidence type="ECO:0000313" key="2">
    <source>
        <dbReference type="Proteomes" id="UP000626109"/>
    </source>
</evidence>
<dbReference type="AlphaFoldDB" id="A0A813J6I0"/>
<accession>A0A813J6I0</accession>
<feature type="non-terminal residue" evidence="1">
    <location>
        <position position="1"/>
    </location>
</feature>
<organism evidence="1 2">
    <name type="scientific">Polarella glacialis</name>
    <name type="common">Dinoflagellate</name>
    <dbReference type="NCBI Taxonomy" id="89957"/>
    <lineage>
        <taxon>Eukaryota</taxon>
        <taxon>Sar</taxon>
        <taxon>Alveolata</taxon>
        <taxon>Dinophyceae</taxon>
        <taxon>Suessiales</taxon>
        <taxon>Suessiaceae</taxon>
        <taxon>Polarella</taxon>
    </lineage>
</organism>
<name>A0A813J6I0_POLGL</name>
<proteinExistence type="predicted"/>
<comment type="caution">
    <text evidence="1">The sequence shown here is derived from an EMBL/GenBank/DDBJ whole genome shotgun (WGS) entry which is preliminary data.</text>
</comment>
<protein>
    <submittedName>
        <fullName evidence="1">Uncharacterized protein</fullName>
    </submittedName>
</protein>
<evidence type="ECO:0000313" key="1">
    <source>
        <dbReference type="EMBL" id="CAE8664501.1"/>
    </source>
</evidence>
<gene>
    <name evidence="1" type="ORF">PGLA2088_LOCUS15613</name>
</gene>